<dbReference type="GO" id="GO:0019239">
    <property type="term" value="F:deaminase activity"/>
    <property type="evidence" value="ECO:0007669"/>
    <property type="project" value="TreeGrafter"/>
</dbReference>
<dbReference type="AlphaFoldDB" id="A0A8J3NKM3"/>
<evidence type="ECO:0000313" key="2">
    <source>
        <dbReference type="EMBL" id="GIF82826.1"/>
    </source>
</evidence>
<dbReference type="PANTHER" id="PTHR11803">
    <property type="entry name" value="2-IMINOBUTANOATE/2-IMINOPROPANOATE DEAMINASE RIDA"/>
    <property type="match status" value="1"/>
</dbReference>
<evidence type="ECO:0000313" key="3">
    <source>
        <dbReference type="Proteomes" id="UP000601223"/>
    </source>
</evidence>
<dbReference type="InterPro" id="IPR035959">
    <property type="entry name" value="RutC-like_sf"/>
</dbReference>
<dbReference type="Gene3D" id="3.30.1330.40">
    <property type="entry name" value="RutC-like"/>
    <property type="match status" value="1"/>
</dbReference>
<dbReference type="GO" id="GO:0005829">
    <property type="term" value="C:cytosol"/>
    <property type="evidence" value="ECO:0007669"/>
    <property type="project" value="TreeGrafter"/>
</dbReference>
<accession>A0A8J3NKM3</accession>
<dbReference type="SUPFAM" id="SSF55298">
    <property type="entry name" value="YjgF-like"/>
    <property type="match status" value="1"/>
</dbReference>
<gene>
    <name evidence="2" type="ORF">Cba03nite_41750</name>
</gene>
<dbReference type="InterPro" id="IPR006175">
    <property type="entry name" value="YjgF/YER057c/UK114"/>
</dbReference>
<dbReference type="PANTHER" id="PTHR11803:SF58">
    <property type="entry name" value="PROTEIN HMF1-RELATED"/>
    <property type="match status" value="1"/>
</dbReference>
<dbReference type="EMBL" id="BONF01000025">
    <property type="protein sequence ID" value="GIF82826.1"/>
    <property type="molecule type" value="Genomic_DNA"/>
</dbReference>
<keyword evidence="3" id="KW-1185">Reference proteome</keyword>
<dbReference type="Proteomes" id="UP000601223">
    <property type="component" value="Unassembled WGS sequence"/>
</dbReference>
<dbReference type="CDD" id="cd00448">
    <property type="entry name" value="YjgF_YER057c_UK114_family"/>
    <property type="match status" value="1"/>
</dbReference>
<sequence>MIEKIHSDDIASLPVPLSHATRAGDYVFVSGQVAVRPDGSTVTGDFEAEVRQVLDNLQAVCRAAGGDLGDVCKVTAFLLSAALFAPFNAVYREYFAEPLPARSTVLAALANPDLRVEVEAILYLPREA</sequence>
<proteinExistence type="inferred from homology"/>
<reference evidence="2 3" key="1">
    <citation type="submission" date="2021-01" db="EMBL/GenBank/DDBJ databases">
        <title>Whole genome shotgun sequence of Catellatospora bangladeshensis NBRC 107357.</title>
        <authorList>
            <person name="Komaki H."/>
            <person name="Tamura T."/>
        </authorList>
    </citation>
    <scope>NUCLEOTIDE SEQUENCE [LARGE SCALE GENOMIC DNA]</scope>
    <source>
        <strain evidence="2 3">NBRC 107357</strain>
    </source>
</reference>
<protein>
    <submittedName>
        <fullName evidence="2">Endoribonuclease L-PSP</fullName>
    </submittedName>
</protein>
<evidence type="ECO:0000256" key="1">
    <source>
        <dbReference type="ARBA" id="ARBA00010552"/>
    </source>
</evidence>
<comment type="similarity">
    <text evidence="1">Belongs to the RutC family.</text>
</comment>
<comment type="caution">
    <text evidence="2">The sequence shown here is derived from an EMBL/GenBank/DDBJ whole genome shotgun (WGS) entry which is preliminary data.</text>
</comment>
<dbReference type="RefSeq" id="WP_203748685.1">
    <property type="nucleotide sequence ID" value="NZ_BONF01000025.1"/>
</dbReference>
<organism evidence="2 3">
    <name type="scientific">Catellatospora bangladeshensis</name>
    <dbReference type="NCBI Taxonomy" id="310355"/>
    <lineage>
        <taxon>Bacteria</taxon>
        <taxon>Bacillati</taxon>
        <taxon>Actinomycetota</taxon>
        <taxon>Actinomycetes</taxon>
        <taxon>Micromonosporales</taxon>
        <taxon>Micromonosporaceae</taxon>
        <taxon>Catellatospora</taxon>
    </lineage>
</organism>
<name>A0A8J3NKM3_9ACTN</name>
<dbReference type="Pfam" id="PF01042">
    <property type="entry name" value="Ribonuc_L-PSP"/>
    <property type="match status" value="1"/>
</dbReference>